<evidence type="ECO:0000313" key="1">
    <source>
        <dbReference type="EMBL" id="GFS58503.1"/>
    </source>
</evidence>
<dbReference type="EMBL" id="BMAW01047005">
    <property type="protein sequence ID" value="GFS58503.1"/>
    <property type="molecule type" value="Genomic_DNA"/>
</dbReference>
<proteinExistence type="predicted"/>
<evidence type="ECO:0000313" key="2">
    <source>
        <dbReference type="Proteomes" id="UP000887013"/>
    </source>
</evidence>
<dbReference type="AlphaFoldDB" id="A0A8X6IT94"/>
<gene>
    <name evidence="1" type="ORF">NPIL_420421</name>
</gene>
<name>A0A8X6IT94_NEPPI</name>
<organism evidence="1 2">
    <name type="scientific">Nephila pilipes</name>
    <name type="common">Giant wood spider</name>
    <name type="synonym">Nephila maculata</name>
    <dbReference type="NCBI Taxonomy" id="299642"/>
    <lineage>
        <taxon>Eukaryota</taxon>
        <taxon>Metazoa</taxon>
        <taxon>Ecdysozoa</taxon>
        <taxon>Arthropoda</taxon>
        <taxon>Chelicerata</taxon>
        <taxon>Arachnida</taxon>
        <taxon>Araneae</taxon>
        <taxon>Araneomorphae</taxon>
        <taxon>Entelegynae</taxon>
        <taxon>Araneoidea</taxon>
        <taxon>Nephilidae</taxon>
        <taxon>Nephila</taxon>
    </lineage>
</organism>
<sequence length="110" mass="12823">MALGGRWRREVKMDRVKITLCPSEEAIDSSCVCIHNRGNKGRRIVWKRNVLERSAYRCLPHRCLILSLSFSGETCPKKNRNYVFGNCLLLLDVLFELHVSYVYSRHKVPD</sequence>
<dbReference type="Proteomes" id="UP000887013">
    <property type="component" value="Unassembled WGS sequence"/>
</dbReference>
<reference evidence="1" key="1">
    <citation type="submission" date="2020-08" db="EMBL/GenBank/DDBJ databases">
        <title>Multicomponent nature underlies the extraordinary mechanical properties of spider dragline silk.</title>
        <authorList>
            <person name="Kono N."/>
            <person name="Nakamura H."/>
            <person name="Mori M."/>
            <person name="Yoshida Y."/>
            <person name="Ohtoshi R."/>
            <person name="Malay A.D."/>
            <person name="Moran D.A.P."/>
            <person name="Tomita M."/>
            <person name="Numata K."/>
            <person name="Arakawa K."/>
        </authorList>
    </citation>
    <scope>NUCLEOTIDE SEQUENCE</scope>
</reference>
<comment type="caution">
    <text evidence="1">The sequence shown here is derived from an EMBL/GenBank/DDBJ whole genome shotgun (WGS) entry which is preliminary data.</text>
</comment>
<accession>A0A8X6IT94</accession>
<protein>
    <submittedName>
        <fullName evidence="1">Uncharacterized protein</fullName>
    </submittedName>
</protein>
<keyword evidence="2" id="KW-1185">Reference proteome</keyword>